<accession>B3S823</accession>
<protein>
    <submittedName>
        <fullName evidence="2">Uncharacterized protein</fullName>
    </submittedName>
</protein>
<sequence>MSDNAPFSAHNTDLTELNASGSDKNLAEHGDEPGYWYSLNDGIYLLMKIREKRLNYRMNDGENFPLKDLQEYSPTRENANKILLTDPFSIEQFNNISFIDDIKTIAGKHDRDEDGNDITARNNRWSNIPQLIIIPIIIKNHWISFRIRIDDNNGADILYSDPFGNTDLIKNLKKNRQTRNKITEALNLLCGKNIKLTESSKSFNQQGNNGSNCGPITFTNIRDYMKIEIPNSDLQSDEKYSIREFSKTGSSSIKKKKENDIKIYTEMIKKYGKLETKNDMQPSIEKSNSSTSEYEKKEKTQSDRSAKIPNPEKAKEIFETLNAQNSITSPKMLQDLKDLLTYVMTLSKSAATITKPIRQSFKEAPSDSNEIDERLNIISSSKPSKGLKRTFHGTIYQIALIALIAVRANAKRDQFALASEAEGYDKFDDLVVYTSTSVIYIQVKHRLDHTYKEKDFYSINQSEAKKCPLLWLYFDYWLRIKNSDDYMKNCKNKTHQFVFFSNCKVEIPSYLYEKATISPGYLFEGLEGRSFRFKKLPKDSDFVKCIFTHVKKQANKLEELLDAADKTKAKENLTKSLNHACCILRNVINDLQKARNHFYEQNSHHYILISDMAIITSKDPMRSKFREKMKKGQRILFDERSREIEDKINNIMLRQIYQFFEEFIVKLDQPDTSQLERLTYNEVRSKTELAATEVYSTLRACMIDWLADNKVCWLQSDEFDKIVKASKNEESRFYLLKHTETFKTEYHELIQDHKVSIQEIKIEALEKFLIDTDHKNLVMLLYGVGIQLRIYQTLSNLAINIQLTNGHS</sequence>
<evidence type="ECO:0000256" key="1">
    <source>
        <dbReference type="SAM" id="MobiDB-lite"/>
    </source>
</evidence>
<dbReference type="InParanoid" id="B3S823"/>
<dbReference type="EMBL" id="DS985255">
    <property type="protein sequence ID" value="EDV21119.1"/>
    <property type="molecule type" value="Genomic_DNA"/>
</dbReference>
<dbReference type="AlphaFoldDB" id="B3S823"/>
<feature type="region of interest" description="Disordered" evidence="1">
    <location>
        <begin position="277"/>
        <end position="312"/>
    </location>
</feature>
<dbReference type="PhylomeDB" id="B3S823"/>
<dbReference type="Proteomes" id="UP000009022">
    <property type="component" value="Unassembled WGS sequence"/>
</dbReference>
<dbReference type="KEGG" id="tad:TRIADDRAFT_60379"/>
<dbReference type="OrthoDB" id="6747958at2759"/>
<dbReference type="InterPro" id="IPR038765">
    <property type="entry name" value="Papain-like_cys_pep_sf"/>
</dbReference>
<feature type="compositionally biased region" description="Polar residues" evidence="1">
    <location>
        <begin position="279"/>
        <end position="292"/>
    </location>
</feature>
<evidence type="ECO:0000313" key="2">
    <source>
        <dbReference type="EMBL" id="EDV21119.1"/>
    </source>
</evidence>
<dbReference type="RefSeq" id="XP_002116449.1">
    <property type="nucleotide sequence ID" value="XM_002116413.1"/>
</dbReference>
<reference evidence="2 3" key="1">
    <citation type="journal article" date="2008" name="Nature">
        <title>The Trichoplax genome and the nature of placozoans.</title>
        <authorList>
            <person name="Srivastava M."/>
            <person name="Begovic E."/>
            <person name="Chapman J."/>
            <person name="Putnam N.H."/>
            <person name="Hellsten U."/>
            <person name="Kawashima T."/>
            <person name="Kuo A."/>
            <person name="Mitros T."/>
            <person name="Salamov A."/>
            <person name="Carpenter M.L."/>
            <person name="Signorovitch A.Y."/>
            <person name="Moreno M.A."/>
            <person name="Kamm K."/>
            <person name="Grimwood J."/>
            <person name="Schmutz J."/>
            <person name="Shapiro H."/>
            <person name="Grigoriev I.V."/>
            <person name="Buss L.W."/>
            <person name="Schierwater B."/>
            <person name="Dellaporta S.L."/>
            <person name="Rokhsar D.S."/>
        </authorList>
    </citation>
    <scope>NUCLEOTIDE SEQUENCE [LARGE SCALE GENOMIC DNA]</scope>
    <source>
        <strain evidence="2 3">Grell-BS-1999</strain>
    </source>
</reference>
<dbReference type="GeneID" id="6757661"/>
<dbReference type="SUPFAM" id="SSF54001">
    <property type="entry name" value="Cysteine proteinases"/>
    <property type="match status" value="1"/>
</dbReference>
<dbReference type="HOGENOM" id="CLU_348958_0_0_1"/>
<organism evidence="2 3">
    <name type="scientific">Trichoplax adhaerens</name>
    <name type="common">Trichoplax reptans</name>
    <dbReference type="NCBI Taxonomy" id="10228"/>
    <lineage>
        <taxon>Eukaryota</taxon>
        <taxon>Metazoa</taxon>
        <taxon>Placozoa</taxon>
        <taxon>Uniplacotomia</taxon>
        <taxon>Trichoplacea</taxon>
        <taxon>Trichoplacidae</taxon>
        <taxon>Trichoplax</taxon>
    </lineage>
</organism>
<gene>
    <name evidence="2" type="ORF">TRIADDRAFT_60379</name>
</gene>
<feature type="compositionally biased region" description="Basic and acidic residues" evidence="1">
    <location>
        <begin position="293"/>
        <end position="312"/>
    </location>
</feature>
<evidence type="ECO:0000313" key="3">
    <source>
        <dbReference type="Proteomes" id="UP000009022"/>
    </source>
</evidence>
<keyword evidence="3" id="KW-1185">Reference proteome</keyword>
<proteinExistence type="predicted"/>
<feature type="region of interest" description="Disordered" evidence="1">
    <location>
        <begin position="1"/>
        <end position="25"/>
    </location>
</feature>
<name>B3S823_TRIAD</name>
<dbReference type="CTD" id="6757661"/>
<feature type="compositionally biased region" description="Polar residues" evidence="1">
    <location>
        <begin position="1"/>
        <end position="23"/>
    </location>
</feature>